<feature type="coiled-coil region" evidence="1">
    <location>
        <begin position="38"/>
        <end position="65"/>
    </location>
</feature>
<dbReference type="Proteomes" id="UP000276133">
    <property type="component" value="Unassembled WGS sequence"/>
</dbReference>
<sequence>LNSYFRNFELAFKNEEIFKLEEKIYSLYTDIENSNILRKEKEATFNQLNNDYDALETKCQSIESLVA</sequence>
<proteinExistence type="predicted"/>
<accession>A0A3M7RBR9</accession>
<evidence type="ECO:0000313" key="2">
    <source>
        <dbReference type="EMBL" id="RNA20879.1"/>
    </source>
</evidence>
<dbReference type="EMBL" id="REGN01003764">
    <property type="protein sequence ID" value="RNA20879.1"/>
    <property type="molecule type" value="Genomic_DNA"/>
</dbReference>
<evidence type="ECO:0000256" key="1">
    <source>
        <dbReference type="SAM" id="Coils"/>
    </source>
</evidence>
<protein>
    <submittedName>
        <fullName evidence="2">Uncharacterized protein</fullName>
    </submittedName>
</protein>
<dbReference type="AlphaFoldDB" id="A0A3M7RBR9"/>
<comment type="caution">
    <text evidence="2">The sequence shown here is derived from an EMBL/GenBank/DDBJ whole genome shotgun (WGS) entry which is preliminary data.</text>
</comment>
<keyword evidence="1" id="KW-0175">Coiled coil</keyword>
<name>A0A3M7RBR9_BRAPC</name>
<organism evidence="2 3">
    <name type="scientific">Brachionus plicatilis</name>
    <name type="common">Marine rotifer</name>
    <name type="synonym">Brachionus muelleri</name>
    <dbReference type="NCBI Taxonomy" id="10195"/>
    <lineage>
        <taxon>Eukaryota</taxon>
        <taxon>Metazoa</taxon>
        <taxon>Spiralia</taxon>
        <taxon>Gnathifera</taxon>
        <taxon>Rotifera</taxon>
        <taxon>Eurotatoria</taxon>
        <taxon>Monogononta</taxon>
        <taxon>Pseudotrocha</taxon>
        <taxon>Ploima</taxon>
        <taxon>Brachionidae</taxon>
        <taxon>Brachionus</taxon>
    </lineage>
</organism>
<gene>
    <name evidence="2" type="ORF">BpHYR1_036261</name>
</gene>
<evidence type="ECO:0000313" key="3">
    <source>
        <dbReference type="Proteomes" id="UP000276133"/>
    </source>
</evidence>
<reference evidence="2 3" key="1">
    <citation type="journal article" date="2018" name="Sci. Rep.">
        <title>Genomic signatures of local adaptation to the degree of environmental predictability in rotifers.</title>
        <authorList>
            <person name="Franch-Gras L."/>
            <person name="Hahn C."/>
            <person name="Garcia-Roger E.M."/>
            <person name="Carmona M.J."/>
            <person name="Serra M."/>
            <person name="Gomez A."/>
        </authorList>
    </citation>
    <scope>NUCLEOTIDE SEQUENCE [LARGE SCALE GENOMIC DNA]</scope>
    <source>
        <strain evidence="2">HYR1</strain>
    </source>
</reference>
<keyword evidence="3" id="KW-1185">Reference proteome</keyword>
<feature type="non-terminal residue" evidence="2">
    <location>
        <position position="1"/>
    </location>
</feature>